<sequence>MIEIFLYAFFISLFTLMLVIYLSHKYSYFIDCHKEDKPQKFHDEPVPRAGGIGIIIALILLVLTPYGLKLIPSVILAFMSGIFEDFHNSLSPKIRLGLQILASSVAVWLTHSVVTYLGLGITLPYAVGVFFSIFAIVGMMNAINIIDGFNGLASGVVLIILASFAMISFEHHNEELLYVISVSAGAVLGLFVLVFPYGKIFLGDGGAYLLGFLVALIGIFLAGEYEDVSPWYVLAILIYPVWEVIFSIFRKLSIGLSPMQPDNYHIHMLIQRNITNNNPLTALFILILMIPHSIFSTLYAHSSQYNILVVVVFVFCYLMFYWYLRKKEDLKSKKI</sequence>
<gene>
    <name evidence="8" type="ORF">MNB_SV-13-1739</name>
</gene>
<dbReference type="PANTHER" id="PTHR22926:SF3">
    <property type="entry name" value="UNDECAPRENYL-PHOSPHATE ALPHA-N-ACETYLGLUCOSAMINYL 1-PHOSPHATE TRANSFERASE"/>
    <property type="match status" value="1"/>
</dbReference>
<evidence type="ECO:0000256" key="6">
    <source>
        <dbReference type="ARBA" id="ARBA00023136"/>
    </source>
</evidence>
<organism evidence="8">
    <name type="scientific">hydrothermal vent metagenome</name>
    <dbReference type="NCBI Taxonomy" id="652676"/>
    <lineage>
        <taxon>unclassified sequences</taxon>
        <taxon>metagenomes</taxon>
        <taxon>ecological metagenomes</taxon>
    </lineage>
</organism>
<evidence type="ECO:0000256" key="2">
    <source>
        <dbReference type="ARBA" id="ARBA00022475"/>
    </source>
</evidence>
<keyword evidence="3 8" id="KW-0808">Transferase</keyword>
<name>A0A1W1CBM9_9ZZZZ</name>
<comment type="subcellular location">
    <subcellularLocation>
        <location evidence="1">Cell membrane</location>
        <topology evidence="1">Multi-pass membrane protein</topology>
    </subcellularLocation>
</comment>
<evidence type="ECO:0000256" key="1">
    <source>
        <dbReference type="ARBA" id="ARBA00004651"/>
    </source>
</evidence>
<feature type="transmembrane region" description="Helical" evidence="7">
    <location>
        <begin position="125"/>
        <end position="143"/>
    </location>
</feature>
<feature type="transmembrane region" description="Helical" evidence="7">
    <location>
        <begin position="280"/>
        <end position="299"/>
    </location>
</feature>
<feature type="transmembrane region" description="Helical" evidence="7">
    <location>
        <begin position="207"/>
        <end position="225"/>
    </location>
</feature>
<dbReference type="EMBL" id="FPHM01000077">
    <property type="protein sequence ID" value="SFV63122.1"/>
    <property type="molecule type" value="Genomic_DNA"/>
</dbReference>
<feature type="transmembrane region" description="Helical" evidence="7">
    <location>
        <begin position="231"/>
        <end position="249"/>
    </location>
</feature>
<dbReference type="GO" id="GO:0005886">
    <property type="term" value="C:plasma membrane"/>
    <property type="evidence" value="ECO:0007669"/>
    <property type="project" value="UniProtKB-SubCell"/>
</dbReference>
<dbReference type="EC" id="2.7.8.-" evidence="8"/>
<evidence type="ECO:0000256" key="7">
    <source>
        <dbReference type="SAM" id="Phobius"/>
    </source>
</evidence>
<dbReference type="GO" id="GO:0009103">
    <property type="term" value="P:lipopolysaccharide biosynthetic process"/>
    <property type="evidence" value="ECO:0007669"/>
    <property type="project" value="TreeGrafter"/>
</dbReference>
<feature type="transmembrane region" description="Helical" evidence="7">
    <location>
        <begin position="175"/>
        <end position="195"/>
    </location>
</feature>
<reference evidence="8" key="1">
    <citation type="submission" date="2016-10" db="EMBL/GenBank/DDBJ databases">
        <authorList>
            <person name="de Groot N.N."/>
        </authorList>
    </citation>
    <scope>NUCLEOTIDE SEQUENCE</scope>
</reference>
<keyword evidence="6 7" id="KW-0472">Membrane</keyword>
<keyword evidence="2" id="KW-1003">Cell membrane</keyword>
<feature type="transmembrane region" description="Helical" evidence="7">
    <location>
        <begin position="45"/>
        <end position="64"/>
    </location>
</feature>
<evidence type="ECO:0000256" key="5">
    <source>
        <dbReference type="ARBA" id="ARBA00022989"/>
    </source>
</evidence>
<feature type="transmembrane region" description="Helical" evidence="7">
    <location>
        <begin position="305"/>
        <end position="324"/>
    </location>
</feature>
<dbReference type="InterPro" id="IPR000715">
    <property type="entry name" value="Glycosyl_transferase_4"/>
</dbReference>
<feature type="transmembrane region" description="Helical" evidence="7">
    <location>
        <begin position="6"/>
        <end position="24"/>
    </location>
</feature>
<evidence type="ECO:0000256" key="3">
    <source>
        <dbReference type="ARBA" id="ARBA00022679"/>
    </source>
</evidence>
<dbReference type="Pfam" id="PF00953">
    <property type="entry name" value="Glycos_transf_4"/>
    <property type="match status" value="1"/>
</dbReference>
<evidence type="ECO:0000256" key="4">
    <source>
        <dbReference type="ARBA" id="ARBA00022692"/>
    </source>
</evidence>
<feature type="transmembrane region" description="Helical" evidence="7">
    <location>
        <begin position="150"/>
        <end position="169"/>
    </location>
</feature>
<protein>
    <submittedName>
        <fullName evidence="8">Undecaprenyl-phosphate N-acetylglucosaminyl 1-phosphate transferase</fullName>
        <ecNumber evidence="8">2.7.8.-</ecNumber>
    </submittedName>
</protein>
<dbReference type="CDD" id="cd06853">
    <property type="entry name" value="GT_WecA_like"/>
    <property type="match status" value="1"/>
</dbReference>
<keyword evidence="5 7" id="KW-1133">Transmembrane helix</keyword>
<dbReference type="GO" id="GO:0071555">
    <property type="term" value="P:cell wall organization"/>
    <property type="evidence" value="ECO:0007669"/>
    <property type="project" value="TreeGrafter"/>
</dbReference>
<dbReference type="GO" id="GO:0044038">
    <property type="term" value="P:cell wall macromolecule biosynthetic process"/>
    <property type="evidence" value="ECO:0007669"/>
    <property type="project" value="TreeGrafter"/>
</dbReference>
<proteinExistence type="predicted"/>
<dbReference type="GO" id="GO:0016780">
    <property type="term" value="F:phosphotransferase activity, for other substituted phosphate groups"/>
    <property type="evidence" value="ECO:0007669"/>
    <property type="project" value="InterPro"/>
</dbReference>
<evidence type="ECO:0000313" key="8">
    <source>
        <dbReference type="EMBL" id="SFV63122.1"/>
    </source>
</evidence>
<accession>A0A1W1CBM9</accession>
<keyword evidence="4 7" id="KW-0812">Transmembrane</keyword>
<dbReference type="AlphaFoldDB" id="A0A1W1CBM9"/>
<dbReference type="PANTHER" id="PTHR22926">
    <property type="entry name" value="PHOSPHO-N-ACETYLMURAMOYL-PENTAPEPTIDE-TRANSFERASE"/>
    <property type="match status" value="1"/>
</dbReference>